<keyword evidence="3 5" id="KW-0689">Ribosomal protein</keyword>
<dbReference type="PIRSF" id="PIRSF002131">
    <property type="entry name" value="Ribosomal_S11"/>
    <property type="match status" value="1"/>
</dbReference>
<geneLocation type="plastid" evidence="5"/>
<dbReference type="EMBL" id="AP018504">
    <property type="protein sequence ID" value="BBC77460.1"/>
    <property type="molecule type" value="Genomic_DNA"/>
</dbReference>
<evidence type="ECO:0000256" key="3">
    <source>
        <dbReference type="ARBA" id="ARBA00022980"/>
    </source>
</evidence>
<dbReference type="Gene3D" id="3.30.420.80">
    <property type="entry name" value="Ribosomal protein S11"/>
    <property type="match status" value="1"/>
</dbReference>
<dbReference type="SUPFAM" id="SSF53137">
    <property type="entry name" value="Translational machinery components"/>
    <property type="match status" value="1"/>
</dbReference>
<dbReference type="GO" id="GO:0003735">
    <property type="term" value="F:structural constituent of ribosome"/>
    <property type="evidence" value="ECO:0007669"/>
    <property type="project" value="InterPro"/>
</dbReference>
<sequence length="139" mass="16078">MKKKENYSRNRKKKNYRRRNHTTKFPKVIIYIHSTFNNTLITVIQYFGKTISWSSAGTSGFKNSKKNIPFAAQCAINNLKYIIKKIAFNRLVKVIIKGQGLGRETSIRSIRNNGFIITSLQDKTPVAYNGCRAPKHRRI</sequence>
<gene>
    <name evidence="5" type="primary">rps11</name>
</gene>
<dbReference type="NCBIfam" id="NF003698">
    <property type="entry name" value="PRK05309.1"/>
    <property type="match status" value="1"/>
</dbReference>
<comment type="similarity">
    <text evidence="2">Belongs to the universal ribosomal protein uS11 family.</text>
</comment>
<dbReference type="InterPro" id="IPR036967">
    <property type="entry name" value="Ribosomal_uS11_sf"/>
</dbReference>
<name>A0A2Z5ZA05_9STRA</name>
<dbReference type="GO" id="GO:0006412">
    <property type="term" value="P:translation"/>
    <property type="evidence" value="ECO:0007669"/>
    <property type="project" value="InterPro"/>
</dbReference>
<accession>A0A2Z5ZA05</accession>
<keyword evidence="4" id="KW-0687">Ribonucleoprotein</keyword>
<dbReference type="PANTHER" id="PTHR11759">
    <property type="entry name" value="40S RIBOSOMAL PROTEIN S14/30S RIBOSOMAL PROTEIN S11"/>
    <property type="match status" value="1"/>
</dbReference>
<organism evidence="5">
    <name type="scientific">Nitzschia sp. PL3-2</name>
    <dbReference type="NCBI Taxonomy" id="2083271"/>
    <lineage>
        <taxon>Eukaryota</taxon>
        <taxon>Sar</taxon>
        <taxon>Stramenopiles</taxon>
        <taxon>Ochrophyta</taxon>
        <taxon>Bacillariophyta</taxon>
        <taxon>Bacillariophyceae</taxon>
        <taxon>Bacillariophycidae</taxon>
        <taxon>Bacillariales</taxon>
        <taxon>Bacillariaceae</taxon>
        <taxon>Nitzschia</taxon>
    </lineage>
</organism>
<reference evidence="5" key="1">
    <citation type="submission" date="2018-02" db="EMBL/GenBank/DDBJ databases">
        <title>Evolution and diversity of non-photosynthetic diatom plastid genomes.</title>
        <authorList>
            <person name="Kamikawa R."/>
            <person name="Ishii K."/>
        </authorList>
    </citation>
    <scope>NUCLEOTIDE SEQUENCE</scope>
    <source>
        <strain evidence="5">PL3-2</strain>
    </source>
</reference>
<evidence type="ECO:0000256" key="1">
    <source>
        <dbReference type="ARBA" id="ARBA00004229"/>
    </source>
</evidence>
<dbReference type="HAMAP" id="MF_01310">
    <property type="entry name" value="Ribosomal_uS11"/>
    <property type="match status" value="1"/>
</dbReference>
<comment type="subcellular location">
    <subcellularLocation>
        <location evidence="1">Plastid</location>
        <location evidence="1">Chloroplast</location>
    </subcellularLocation>
</comment>
<dbReference type="Pfam" id="PF00411">
    <property type="entry name" value="Ribosomal_S11"/>
    <property type="match status" value="1"/>
</dbReference>
<dbReference type="AlphaFoldDB" id="A0A2Z5ZA05"/>
<protein>
    <submittedName>
        <fullName evidence="5">Ribosomal protein S11</fullName>
    </submittedName>
</protein>
<evidence type="ECO:0000256" key="2">
    <source>
        <dbReference type="ARBA" id="ARBA00006194"/>
    </source>
</evidence>
<dbReference type="InterPro" id="IPR001971">
    <property type="entry name" value="Ribosomal_uS11"/>
</dbReference>
<proteinExistence type="inferred from homology"/>
<dbReference type="GO" id="GO:1990904">
    <property type="term" value="C:ribonucleoprotein complex"/>
    <property type="evidence" value="ECO:0007669"/>
    <property type="project" value="UniProtKB-KW"/>
</dbReference>
<evidence type="ECO:0000256" key="4">
    <source>
        <dbReference type="ARBA" id="ARBA00023274"/>
    </source>
</evidence>
<dbReference type="GO" id="GO:0005840">
    <property type="term" value="C:ribosome"/>
    <property type="evidence" value="ECO:0007669"/>
    <property type="project" value="UniProtKB-KW"/>
</dbReference>
<keyword evidence="5" id="KW-0934">Plastid</keyword>
<evidence type="ECO:0000313" key="5">
    <source>
        <dbReference type="EMBL" id="BBC77460.1"/>
    </source>
</evidence>
<dbReference type="GO" id="GO:0009507">
    <property type="term" value="C:chloroplast"/>
    <property type="evidence" value="ECO:0007669"/>
    <property type="project" value="UniProtKB-SubCell"/>
</dbReference>